<feature type="signal peptide" evidence="2">
    <location>
        <begin position="1"/>
        <end position="22"/>
    </location>
</feature>
<dbReference type="Proteomes" id="UP000006727">
    <property type="component" value="Chromosome 21"/>
</dbReference>
<dbReference type="AlphaFoldDB" id="A0A2K1ISU6"/>
<dbReference type="EnsemblPlants" id="Pp3c21_21430V3.1">
    <property type="protein sequence ID" value="PAC:32914377.CDS.1"/>
    <property type="gene ID" value="Pp3c21_21430"/>
</dbReference>
<gene>
    <name evidence="3" type="ORF">PHYPA_026471</name>
</gene>
<evidence type="ECO:0000313" key="3">
    <source>
        <dbReference type="EMBL" id="PNR32345.1"/>
    </source>
</evidence>
<proteinExistence type="predicted"/>
<name>A0A2K1ISU6_PHYPA</name>
<evidence type="ECO:0000256" key="1">
    <source>
        <dbReference type="SAM" id="MobiDB-lite"/>
    </source>
</evidence>
<feature type="chain" id="PRO_5036318902" evidence="2">
    <location>
        <begin position="23"/>
        <end position="59"/>
    </location>
</feature>
<feature type="region of interest" description="Disordered" evidence="1">
    <location>
        <begin position="35"/>
        <end position="59"/>
    </location>
</feature>
<protein>
    <submittedName>
        <fullName evidence="3 4">Uncharacterized protein</fullName>
    </submittedName>
</protein>
<dbReference type="InParanoid" id="A0A2K1ISU6"/>
<keyword evidence="2" id="KW-0732">Signal</keyword>
<reference evidence="4" key="3">
    <citation type="submission" date="2020-12" db="UniProtKB">
        <authorList>
            <consortium name="EnsemblPlants"/>
        </authorList>
    </citation>
    <scope>IDENTIFICATION</scope>
</reference>
<reference evidence="3 5" key="2">
    <citation type="journal article" date="2018" name="Plant J.">
        <title>The Physcomitrella patens chromosome-scale assembly reveals moss genome structure and evolution.</title>
        <authorList>
            <person name="Lang D."/>
            <person name="Ullrich K.K."/>
            <person name="Murat F."/>
            <person name="Fuchs J."/>
            <person name="Jenkins J."/>
            <person name="Haas F.B."/>
            <person name="Piednoel M."/>
            <person name="Gundlach H."/>
            <person name="Van Bel M."/>
            <person name="Meyberg R."/>
            <person name="Vives C."/>
            <person name="Morata J."/>
            <person name="Symeonidi A."/>
            <person name="Hiss M."/>
            <person name="Muchero W."/>
            <person name="Kamisugi Y."/>
            <person name="Saleh O."/>
            <person name="Blanc G."/>
            <person name="Decker E.L."/>
            <person name="van Gessel N."/>
            <person name="Grimwood J."/>
            <person name="Hayes R.D."/>
            <person name="Graham S.W."/>
            <person name="Gunter L.E."/>
            <person name="McDaniel S.F."/>
            <person name="Hoernstein S.N.W."/>
            <person name="Larsson A."/>
            <person name="Li F.W."/>
            <person name="Perroud P.F."/>
            <person name="Phillips J."/>
            <person name="Ranjan P."/>
            <person name="Rokshar D.S."/>
            <person name="Rothfels C.J."/>
            <person name="Schneider L."/>
            <person name="Shu S."/>
            <person name="Stevenson D.W."/>
            <person name="Thummler F."/>
            <person name="Tillich M."/>
            <person name="Villarreal Aguilar J.C."/>
            <person name="Widiez T."/>
            <person name="Wong G.K."/>
            <person name="Wymore A."/>
            <person name="Zhang Y."/>
            <person name="Zimmer A.D."/>
            <person name="Quatrano R.S."/>
            <person name="Mayer K.F.X."/>
            <person name="Goodstein D."/>
            <person name="Casacuberta J.M."/>
            <person name="Vandepoele K."/>
            <person name="Reski R."/>
            <person name="Cuming A.C."/>
            <person name="Tuskan G.A."/>
            <person name="Maumus F."/>
            <person name="Salse J."/>
            <person name="Schmutz J."/>
            <person name="Rensing S.A."/>
        </authorList>
    </citation>
    <scope>NUCLEOTIDE SEQUENCE [LARGE SCALE GENOMIC DNA]</scope>
    <source>
        <strain evidence="4 5">cv. Gransden 2004</strain>
    </source>
</reference>
<dbReference type="Gramene" id="Pp3c21_21430V3.1">
    <property type="protein sequence ID" value="PAC:32914377.CDS.1"/>
    <property type="gene ID" value="Pp3c21_21430"/>
</dbReference>
<feature type="compositionally biased region" description="Basic and acidic residues" evidence="1">
    <location>
        <begin position="37"/>
        <end position="52"/>
    </location>
</feature>
<accession>A0A2K1ISU6</accession>
<keyword evidence="5" id="KW-1185">Reference proteome</keyword>
<organism evidence="3">
    <name type="scientific">Physcomitrium patens</name>
    <name type="common">Spreading-leaved earth moss</name>
    <name type="synonym">Physcomitrella patens</name>
    <dbReference type="NCBI Taxonomy" id="3218"/>
    <lineage>
        <taxon>Eukaryota</taxon>
        <taxon>Viridiplantae</taxon>
        <taxon>Streptophyta</taxon>
        <taxon>Embryophyta</taxon>
        <taxon>Bryophyta</taxon>
        <taxon>Bryophytina</taxon>
        <taxon>Bryopsida</taxon>
        <taxon>Funariidae</taxon>
        <taxon>Funariales</taxon>
        <taxon>Funariaceae</taxon>
        <taxon>Physcomitrium</taxon>
    </lineage>
</organism>
<evidence type="ECO:0000313" key="5">
    <source>
        <dbReference type="Proteomes" id="UP000006727"/>
    </source>
</evidence>
<evidence type="ECO:0000313" key="4">
    <source>
        <dbReference type="EnsemblPlants" id="PAC:32914377.CDS.1"/>
    </source>
</evidence>
<evidence type="ECO:0000256" key="2">
    <source>
        <dbReference type="SAM" id="SignalP"/>
    </source>
</evidence>
<sequence>MHGPPPLTSPFLLALHCSVLHLIPLDPIAMHSRPCNRCRDVDGSENHGHPERGTVGMQR</sequence>
<dbReference type="EMBL" id="ABEU02000021">
    <property type="protein sequence ID" value="PNR32345.1"/>
    <property type="molecule type" value="Genomic_DNA"/>
</dbReference>
<reference evidence="3 5" key="1">
    <citation type="journal article" date="2008" name="Science">
        <title>The Physcomitrella genome reveals evolutionary insights into the conquest of land by plants.</title>
        <authorList>
            <person name="Rensing S."/>
            <person name="Lang D."/>
            <person name="Zimmer A."/>
            <person name="Terry A."/>
            <person name="Salamov A."/>
            <person name="Shapiro H."/>
            <person name="Nishiyama T."/>
            <person name="Perroud P.-F."/>
            <person name="Lindquist E."/>
            <person name="Kamisugi Y."/>
            <person name="Tanahashi T."/>
            <person name="Sakakibara K."/>
            <person name="Fujita T."/>
            <person name="Oishi K."/>
            <person name="Shin-I T."/>
            <person name="Kuroki Y."/>
            <person name="Toyoda A."/>
            <person name="Suzuki Y."/>
            <person name="Hashimoto A."/>
            <person name="Yamaguchi K."/>
            <person name="Sugano A."/>
            <person name="Kohara Y."/>
            <person name="Fujiyama A."/>
            <person name="Anterola A."/>
            <person name="Aoki S."/>
            <person name="Ashton N."/>
            <person name="Barbazuk W.B."/>
            <person name="Barker E."/>
            <person name="Bennetzen J."/>
            <person name="Bezanilla M."/>
            <person name="Blankenship R."/>
            <person name="Cho S.H."/>
            <person name="Dutcher S."/>
            <person name="Estelle M."/>
            <person name="Fawcett J.A."/>
            <person name="Gundlach H."/>
            <person name="Hanada K."/>
            <person name="Heyl A."/>
            <person name="Hicks K.A."/>
            <person name="Hugh J."/>
            <person name="Lohr M."/>
            <person name="Mayer K."/>
            <person name="Melkozernov A."/>
            <person name="Murata T."/>
            <person name="Nelson D."/>
            <person name="Pils B."/>
            <person name="Prigge M."/>
            <person name="Reiss B."/>
            <person name="Renner T."/>
            <person name="Rombauts S."/>
            <person name="Rushton P."/>
            <person name="Sanderfoot A."/>
            <person name="Schween G."/>
            <person name="Shiu S.-H."/>
            <person name="Stueber K."/>
            <person name="Theodoulou F.L."/>
            <person name="Tu H."/>
            <person name="Van de Peer Y."/>
            <person name="Verrier P.J."/>
            <person name="Waters E."/>
            <person name="Wood A."/>
            <person name="Yang L."/>
            <person name="Cove D."/>
            <person name="Cuming A."/>
            <person name="Hasebe M."/>
            <person name="Lucas S."/>
            <person name="Mishler D.B."/>
            <person name="Reski R."/>
            <person name="Grigoriev I."/>
            <person name="Quatrano R.S."/>
            <person name="Boore J.L."/>
        </authorList>
    </citation>
    <scope>NUCLEOTIDE SEQUENCE [LARGE SCALE GENOMIC DNA]</scope>
    <source>
        <strain evidence="4 5">cv. Gransden 2004</strain>
    </source>
</reference>